<dbReference type="PANTHER" id="PTHR44942:SF4">
    <property type="entry name" value="METHYLTRANSFERASE TYPE 11 DOMAIN-CONTAINING PROTEIN"/>
    <property type="match status" value="1"/>
</dbReference>
<evidence type="ECO:0000256" key="2">
    <source>
        <dbReference type="ARBA" id="ARBA00022679"/>
    </source>
</evidence>
<dbReference type="EMBL" id="FZMO01000525">
    <property type="protein sequence ID" value="SNQ51056.1"/>
    <property type="molecule type" value="Genomic_DNA"/>
</dbReference>
<dbReference type="Pfam" id="PF13649">
    <property type="entry name" value="Methyltransf_25"/>
    <property type="match status" value="1"/>
</dbReference>
<dbReference type="SUPFAM" id="SSF53335">
    <property type="entry name" value="S-adenosyl-L-methionine-dependent methyltransferases"/>
    <property type="match status" value="1"/>
</dbReference>
<dbReference type="CDD" id="cd02440">
    <property type="entry name" value="AdoMet_MTases"/>
    <property type="match status" value="1"/>
</dbReference>
<evidence type="ECO:0000259" key="3">
    <source>
        <dbReference type="Pfam" id="PF13649"/>
    </source>
</evidence>
<dbReference type="InterPro" id="IPR029063">
    <property type="entry name" value="SAM-dependent_MTases_sf"/>
</dbReference>
<keyword evidence="1 4" id="KW-0489">Methyltransferase</keyword>
<dbReference type="GO" id="GO:0008168">
    <property type="term" value="F:methyltransferase activity"/>
    <property type="evidence" value="ECO:0007669"/>
    <property type="project" value="UniProtKB-KW"/>
</dbReference>
<dbReference type="Proteomes" id="UP000234331">
    <property type="component" value="Unassembled WGS sequence"/>
</dbReference>
<feature type="domain" description="Methyltransferase" evidence="3">
    <location>
        <begin position="41"/>
        <end position="132"/>
    </location>
</feature>
<evidence type="ECO:0000313" key="5">
    <source>
        <dbReference type="Proteomes" id="UP000234331"/>
    </source>
</evidence>
<gene>
    <name evidence="4" type="ORF">FRACA_60042</name>
</gene>
<dbReference type="AlphaFoldDB" id="A0A2I2KZG5"/>
<dbReference type="InterPro" id="IPR041698">
    <property type="entry name" value="Methyltransf_25"/>
</dbReference>
<name>A0A2I2KZG5_9ACTN</name>
<dbReference type="RefSeq" id="WP_101834723.1">
    <property type="nucleotide sequence ID" value="NZ_FZMO01000525.1"/>
</dbReference>
<proteinExistence type="predicted"/>
<evidence type="ECO:0000256" key="1">
    <source>
        <dbReference type="ARBA" id="ARBA00022603"/>
    </source>
</evidence>
<dbReference type="Gene3D" id="3.40.50.150">
    <property type="entry name" value="Vaccinia Virus protein VP39"/>
    <property type="match status" value="1"/>
</dbReference>
<organism evidence="4 5">
    <name type="scientific">Frankia canadensis</name>
    <dbReference type="NCBI Taxonomy" id="1836972"/>
    <lineage>
        <taxon>Bacteria</taxon>
        <taxon>Bacillati</taxon>
        <taxon>Actinomycetota</taxon>
        <taxon>Actinomycetes</taxon>
        <taxon>Frankiales</taxon>
        <taxon>Frankiaceae</taxon>
        <taxon>Frankia</taxon>
    </lineage>
</organism>
<protein>
    <submittedName>
        <fullName evidence="4">Methyltransferase type 11</fullName>
    </submittedName>
</protein>
<evidence type="ECO:0000313" key="4">
    <source>
        <dbReference type="EMBL" id="SNQ51056.1"/>
    </source>
</evidence>
<dbReference type="InterPro" id="IPR051052">
    <property type="entry name" value="Diverse_substrate_MTase"/>
</dbReference>
<keyword evidence="2 4" id="KW-0808">Transferase</keyword>
<dbReference type="GO" id="GO:0032259">
    <property type="term" value="P:methylation"/>
    <property type="evidence" value="ECO:0007669"/>
    <property type="project" value="UniProtKB-KW"/>
</dbReference>
<reference evidence="4 5" key="1">
    <citation type="submission" date="2017-06" db="EMBL/GenBank/DDBJ databases">
        <authorList>
            <person name="Kim H.J."/>
            <person name="Triplett B.A."/>
        </authorList>
    </citation>
    <scope>NUCLEOTIDE SEQUENCE [LARGE SCALE GENOMIC DNA]</scope>
    <source>
        <strain evidence="4">FRACA_ARgP5</strain>
    </source>
</reference>
<sequence>MVGDLFTGTAVHYARHRPGYPTAFLTEVARRFSLPGTGRLLDLGCGPGTLTIALAGQVHDAVGVDPEADMLAEAARQARLARIRNIRWVEARAENLPPDLGGFQFATMGRSFHWMDRDRVLTMLADMITPTGGLVIVNDNCLVRPATDWQRAIEETQAKFLGTVRRAGSGVFAPPTEPHETVLARSRFRQAERIVYEFERQWTVEQIVGYLYSTSFPIRRLLGERRASFEEEIIEALRAYSPDGRFTEPVHLEAIFASLNI</sequence>
<keyword evidence="5" id="KW-1185">Reference proteome</keyword>
<dbReference type="OrthoDB" id="9797252at2"/>
<accession>A0A2I2KZG5</accession>
<dbReference type="PANTHER" id="PTHR44942">
    <property type="entry name" value="METHYLTRANSF_11 DOMAIN-CONTAINING PROTEIN"/>
    <property type="match status" value="1"/>
</dbReference>